<dbReference type="Proteomes" id="UP000483820">
    <property type="component" value="Chromosome IV"/>
</dbReference>
<evidence type="ECO:0000256" key="1">
    <source>
        <dbReference type="SAM" id="Coils"/>
    </source>
</evidence>
<name>A0A6A5GWH6_CAERE</name>
<feature type="compositionally biased region" description="Acidic residues" evidence="2">
    <location>
        <begin position="21"/>
        <end position="35"/>
    </location>
</feature>
<proteinExistence type="predicted"/>
<sequence>MGNTLTRFYRRRRTLDENCEPLIEEDEEEEEEEEEEKVRPKGNTKFKEANALLTSMYKTMTFDTPPDYGYQSRMCREGRWDGHVFPEQQSRHIPFHGLNKYRFGAEKLLTDRGGHLSAVEAELERITKKYQETVDNIHSAAKKVAESYKPVVIESSRGTNVKDVVEAFDNQVKLMARHYETFFRYSQYNLDEHVVERKEIAFRGYCALSTLWDLVMSMSKQLNVDVRKIENSTFLVVETAKDLLTHYYKTFPNLTQQEREKALSMKYDMDYHLLQSMTRNGPLFYKKVEKTNNVSSQCNLEPTLVDNKFEIELMREGLKKQQMELDALREKREKEDEEHQQSYWE</sequence>
<accession>A0A6A5GWH6</accession>
<dbReference type="EMBL" id="WUAV01000004">
    <property type="protein sequence ID" value="KAF1759858.1"/>
    <property type="molecule type" value="Genomic_DNA"/>
</dbReference>
<comment type="caution">
    <text evidence="3">The sequence shown here is derived from an EMBL/GenBank/DDBJ whole genome shotgun (WGS) entry which is preliminary data.</text>
</comment>
<dbReference type="RefSeq" id="XP_003096190.2">
    <property type="nucleotide sequence ID" value="XM_003096142.2"/>
</dbReference>
<feature type="coiled-coil region" evidence="1">
    <location>
        <begin position="311"/>
        <end position="340"/>
    </location>
</feature>
<feature type="region of interest" description="Disordered" evidence="2">
    <location>
        <begin position="21"/>
        <end position="41"/>
    </location>
</feature>
<gene>
    <name evidence="3" type="ORF">GCK72_016325</name>
</gene>
<dbReference type="AlphaFoldDB" id="A0A6A5GWH6"/>
<keyword evidence="1" id="KW-0175">Coiled coil</keyword>
<evidence type="ECO:0000256" key="2">
    <source>
        <dbReference type="SAM" id="MobiDB-lite"/>
    </source>
</evidence>
<dbReference type="CTD" id="9808430"/>
<dbReference type="KEGG" id="crq:GCK72_016325"/>
<evidence type="ECO:0000313" key="3">
    <source>
        <dbReference type="EMBL" id="KAF1759858.1"/>
    </source>
</evidence>
<protein>
    <submittedName>
        <fullName evidence="3">Uncharacterized protein</fullName>
    </submittedName>
</protein>
<reference evidence="3 4" key="1">
    <citation type="submission" date="2019-12" db="EMBL/GenBank/DDBJ databases">
        <title>Chromosome-level assembly of the Caenorhabditis remanei genome.</title>
        <authorList>
            <person name="Teterina A.A."/>
            <person name="Willis J.H."/>
            <person name="Phillips P.C."/>
        </authorList>
    </citation>
    <scope>NUCLEOTIDE SEQUENCE [LARGE SCALE GENOMIC DNA]</scope>
    <source>
        <strain evidence="3 4">PX506</strain>
        <tissue evidence="3">Whole organism</tissue>
    </source>
</reference>
<evidence type="ECO:0000313" key="4">
    <source>
        <dbReference type="Proteomes" id="UP000483820"/>
    </source>
</evidence>
<organism evidence="3 4">
    <name type="scientific">Caenorhabditis remanei</name>
    <name type="common">Caenorhabditis vulgaris</name>
    <dbReference type="NCBI Taxonomy" id="31234"/>
    <lineage>
        <taxon>Eukaryota</taxon>
        <taxon>Metazoa</taxon>
        <taxon>Ecdysozoa</taxon>
        <taxon>Nematoda</taxon>
        <taxon>Chromadorea</taxon>
        <taxon>Rhabditida</taxon>
        <taxon>Rhabditina</taxon>
        <taxon>Rhabditomorpha</taxon>
        <taxon>Rhabditoidea</taxon>
        <taxon>Rhabditidae</taxon>
        <taxon>Peloderinae</taxon>
        <taxon>Caenorhabditis</taxon>
    </lineage>
</organism>
<dbReference type="GeneID" id="9808430"/>